<proteinExistence type="predicted"/>
<dbReference type="Gene3D" id="2.40.40.10">
    <property type="entry name" value="RlpA-like domain"/>
    <property type="match status" value="1"/>
</dbReference>
<organism evidence="3 4">
    <name type="scientific">Schizopora paradoxa</name>
    <dbReference type="NCBI Taxonomy" id="27342"/>
    <lineage>
        <taxon>Eukaryota</taxon>
        <taxon>Fungi</taxon>
        <taxon>Dikarya</taxon>
        <taxon>Basidiomycota</taxon>
        <taxon>Agaricomycotina</taxon>
        <taxon>Agaricomycetes</taxon>
        <taxon>Hymenochaetales</taxon>
        <taxon>Schizoporaceae</taxon>
        <taxon>Schizopora</taxon>
    </lineage>
</organism>
<dbReference type="InParanoid" id="A0A0H2RPW0"/>
<dbReference type="OrthoDB" id="406505at2759"/>
<dbReference type="SUPFAM" id="SSF50685">
    <property type="entry name" value="Barwin-like endoglucanases"/>
    <property type="match status" value="1"/>
</dbReference>
<keyword evidence="4" id="KW-1185">Reference proteome</keyword>
<evidence type="ECO:0000313" key="3">
    <source>
        <dbReference type="EMBL" id="KLO11493.1"/>
    </source>
</evidence>
<dbReference type="PANTHER" id="PTHR31836:SF25">
    <property type="entry name" value="RLPA-LIKE PROTEIN DOUBLE-PSI BETA-BARREL DOMAIN-CONTAINING PROTEIN"/>
    <property type="match status" value="1"/>
</dbReference>
<dbReference type="EMBL" id="KQ085999">
    <property type="protein sequence ID" value="KLO11493.1"/>
    <property type="molecule type" value="Genomic_DNA"/>
</dbReference>
<dbReference type="Proteomes" id="UP000053477">
    <property type="component" value="Unassembled WGS sequence"/>
</dbReference>
<dbReference type="PANTHER" id="PTHR31836">
    <property type="match status" value="1"/>
</dbReference>
<dbReference type="InterPro" id="IPR036908">
    <property type="entry name" value="RlpA-like_sf"/>
</dbReference>
<protein>
    <submittedName>
        <fullName evidence="3">Non-catalytic module family EXPN protein</fullName>
    </submittedName>
</protein>
<keyword evidence="1 2" id="KW-0732">Signal</keyword>
<feature type="signal peptide" evidence="2">
    <location>
        <begin position="1"/>
        <end position="20"/>
    </location>
</feature>
<evidence type="ECO:0000256" key="2">
    <source>
        <dbReference type="SAM" id="SignalP"/>
    </source>
</evidence>
<feature type="chain" id="PRO_5005201671" evidence="2">
    <location>
        <begin position="21"/>
        <end position="139"/>
    </location>
</feature>
<evidence type="ECO:0000256" key="1">
    <source>
        <dbReference type="ARBA" id="ARBA00022729"/>
    </source>
</evidence>
<accession>A0A0H2RPW0</accession>
<dbReference type="InterPro" id="IPR051477">
    <property type="entry name" value="Expansin_CellWall"/>
</dbReference>
<dbReference type="STRING" id="27342.A0A0H2RPW0"/>
<evidence type="ECO:0000313" key="4">
    <source>
        <dbReference type="Proteomes" id="UP000053477"/>
    </source>
</evidence>
<dbReference type="AlphaFoldDB" id="A0A0H2RPW0"/>
<gene>
    <name evidence="3" type="ORF">SCHPADRAFT_998895</name>
</gene>
<reference evidence="3 4" key="1">
    <citation type="submission" date="2015-04" db="EMBL/GenBank/DDBJ databases">
        <title>Complete genome sequence of Schizopora paradoxa KUC8140, a cosmopolitan wood degrader in East Asia.</title>
        <authorList>
            <consortium name="DOE Joint Genome Institute"/>
            <person name="Min B."/>
            <person name="Park H."/>
            <person name="Jang Y."/>
            <person name="Kim J.-J."/>
            <person name="Kim K.H."/>
            <person name="Pangilinan J."/>
            <person name="Lipzen A."/>
            <person name="Riley R."/>
            <person name="Grigoriev I.V."/>
            <person name="Spatafora J.W."/>
            <person name="Choi I.-G."/>
        </authorList>
    </citation>
    <scope>NUCLEOTIDE SEQUENCE [LARGE SCALE GENOMIC DNA]</scope>
    <source>
        <strain evidence="3 4">KUC8140</strain>
    </source>
</reference>
<dbReference type="CDD" id="cd22191">
    <property type="entry name" value="DPBB_RlpA_EXP_N-like"/>
    <property type="match status" value="1"/>
</dbReference>
<sequence>MFNTKLFVAAIAAFAIPAMASPVENATLAVRADDVTHTGRGTWFHPGLGACGQTNNDNDPVVAIGIGRFGSGGNCNQWMKITNTATGATAFGQTLDACESCGDSDIDMSPSLFQKLAPLSQGVITVSWNFEPVGFQPPK</sequence>
<name>A0A0H2RPW0_9AGAM</name>